<evidence type="ECO:0000313" key="2">
    <source>
        <dbReference type="Proteomes" id="UP000325081"/>
    </source>
</evidence>
<protein>
    <submittedName>
        <fullName evidence="1">Ribosomal RNA small subunit methyltransferase A</fullName>
    </submittedName>
</protein>
<evidence type="ECO:0000313" key="1">
    <source>
        <dbReference type="EMBL" id="GER50010.1"/>
    </source>
</evidence>
<proteinExistence type="predicted"/>
<keyword evidence="1" id="KW-0808">Transferase</keyword>
<accession>A0A5A7QXH6</accession>
<comment type="caution">
    <text evidence="1">The sequence shown here is derived from an EMBL/GenBank/DDBJ whole genome shotgun (WGS) entry which is preliminary data.</text>
</comment>
<dbReference type="GO" id="GO:0008168">
    <property type="term" value="F:methyltransferase activity"/>
    <property type="evidence" value="ECO:0007669"/>
    <property type="project" value="UniProtKB-KW"/>
</dbReference>
<sequence length="138" mass="15167">MTGNYNHSCRQLGVVAVVVDGNRRAAGEEPEAPPRPLEFDSRAPVNWVLLSHGGVEFNRLYGHDLFVWAQILEQILHVLDSEKSVNVLENSRLVGRKEWCENAVGVAPPPLVLAGGASLAGAALESHLEARHNFIFFF</sequence>
<dbReference type="EMBL" id="BKCP01008959">
    <property type="protein sequence ID" value="GER50010.1"/>
    <property type="molecule type" value="Genomic_DNA"/>
</dbReference>
<name>A0A5A7QXH6_STRAF</name>
<organism evidence="1 2">
    <name type="scientific">Striga asiatica</name>
    <name type="common">Asiatic witchweed</name>
    <name type="synonym">Buchnera asiatica</name>
    <dbReference type="NCBI Taxonomy" id="4170"/>
    <lineage>
        <taxon>Eukaryota</taxon>
        <taxon>Viridiplantae</taxon>
        <taxon>Streptophyta</taxon>
        <taxon>Embryophyta</taxon>
        <taxon>Tracheophyta</taxon>
        <taxon>Spermatophyta</taxon>
        <taxon>Magnoliopsida</taxon>
        <taxon>eudicotyledons</taxon>
        <taxon>Gunneridae</taxon>
        <taxon>Pentapetalae</taxon>
        <taxon>asterids</taxon>
        <taxon>lamiids</taxon>
        <taxon>Lamiales</taxon>
        <taxon>Orobanchaceae</taxon>
        <taxon>Buchnereae</taxon>
        <taxon>Striga</taxon>
    </lineage>
</organism>
<dbReference type="GO" id="GO:0032259">
    <property type="term" value="P:methylation"/>
    <property type="evidence" value="ECO:0007669"/>
    <property type="project" value="UniProtKB-KW"/>
</dbReference>
<reference evidence="2" key="1">
    <citation type="journal article" date="2019" name="Curr. Biol.">
        <title>Genome Sequence of Striga asiatica Provides Insight into the Evolution of Plant Parasitism.</title>
        <authorList>
            <person name="Yoshida S."/>
            <person name="Kim S."/>
            <person name="Wafula E.K."/>
            <person name="Tanskanen J."/>
            <person name="Kim Y.M."/>
            <person name="Honaas L."/>
            <person name="Yang Z."/>
            <person name="Spallek T."/>
            <person name="Conn C.E."/>
            <person name="Ichihashi Y."/>
            <person name="Cheong K."/>
            <person name="Cui S."/>
            <person name="Der J.P."/>
            <person name="Gundlach H."/>
            <person name="Jiao Y."/>
            <person name="Hori C."/>
            <person name="Ishida J.K."/>
            <person name="Kasahara H."/>
            <person name="Kiba T."/>
            <person name="Kim M.S."/>
            <person name="Koo N."/>
            <person name="Laohavisit A."/>
            <person name="Lee Y.H."/>
            <person name="Lumba S."/>
            <person name="McCourt P."/>
            <person name="Mortimer J.C."/>
            <person name="Mutuku J.M."/>
            <person name="Nomura T."/>
            <person name="Sasaki-Sekimoto Y."/>
            <person name="Seto Y."/>
            <person name="Wang Y."/>
            <person name="Wakatake T."/>
            <person name="Sakakibara H."/>
            <person name="Demura T."/>
            <person name="Yamaguchi S."/>
            <person name="Yoneyama K."/>
            <person name="Manabe R.I."/>
            <person name="Nelson D.C."/>
            <person name="Schulman A.H."/>
            <person name="Timko M.P."/>
            <person name="dePamphilis C.W."/>
            <person name="Choi D."/>
            <person name="Shirasu K."/>
        </authorList>
    </citation>
    <scope>NUCLEOTIDE SEQUENCE [LARGE SCALE GENOMIC DNA]</scope>
    <source>
        <strain evidence="2">cv. UVA1</strain>
    </source>
</reference>
<keyword evidence="2" id="KW-1185">Reference proteome</keyword>
<gene>
    <name evidence="1" type="ORF">STAS_27306</name>
</gene>
<dbReference type="AlphaFoldDB" id="A0A5A7QXH6"/>
<keyword evidence="1" id="KW-0489">Methyltransferase</keyword>
<dbReference type="Proteomes" id="UP000325081">
    <property type="component" value="Unassembled WGS sequence"/>
</dbReference>